<evidence type="ECO:0000313" key="5">
    <source>
        <dbReference type="EMBL" id="MBO8472502.1"/>
    </source>
</evidence>
<dbReference type="InterPro" id="IPR036162">
    <property type="entry name" value="Resolvase-like_N_sf"/>
</dbReference>
<evidence type="ECO:0000256" key="2">
    <source>
        <dbReference type="ARBA" id="ARBA00023172"/>
    </source>
</evidence>
<dbReference type="SUPFAM" id="SSF53041">
    <property type="entry name" value="Resolvase-like"/>
    <property type="match status" value="1"/>
</dbReference>
<keyword evidence="2" id="KW-0233">DNA recombination</keyword>
<sequence>MSGLGLDAQKKICEDYIRSKSGECAALFKDVESGTHRDRSGLNSAIDFCKQTGSELVIAKLDRLARDVEFVFKVVNTGIEIHFCDMPVVNTMILGVFASVAQYERELTSARTKQALAAKKERGESTGGNNELWGKNTGSDRAEALRKANEASARSKREKAMANPNNRAFREFIEDWEMIYGKITANTDFQPIADKLNERGKTTATGLPFTANRARAMYSTIKRLYA</sequence>
<name>A0A9D9NGA8_9BACT</name>
<dbReference type="SMART" id="SM00857">
    <property type="entry name" value="Resolvase"/>
    <property type="match status" value="1"/>
</dbReference>
<feature type="region of interest" description="Disordered" evidence="3">
    <location>
        <begin position="114"/>
        <end position="162"/>
    </location>
</feature>
<dbReference type="InterPro" id="IPR006119">
    <property type="entry name" value="Resolv_N"/>
</dbReference>
<dbReference type="GO" id="GO:0000150">
    <property type="term" value="F:DNA strand exchange activity"/>
    <property type="evidence" value="ECO:0007669"/>
    <property type="project" value="InterPro"/>
</dbReference>
<accession>A0A9D9NGA8</accession>
<dbReference type="PANTHER" id="PTHR30461:SF2">
    <property type="entry name" value="SERINE RECOMBINASE PINE-RELATED"/>
    <property type="match status" value="1"/>
</dbReference>
<dbReference type="EMBL" id="JADIMA010000028">
    <property type="protein sequence ID" value="MBO8472502.1"/>
    <property type="molecule type" value="Genomic_DNA"/>
</dbReference>
<dbReference type="GO" id="GO:0003677">
    <property type="term" value="F:DNA binding"/>
    <property type="evidence" value="ECO:0007669"/>
    <property type="project" value="UniProtKB-KW"/>
</dbReference>
<dbReference type="Proteomes" id="UP000823604">
    <property type="component" value="Unassembled WGS sequence"/>
</dbReference>
<evidence type="ECO:0000256" key="3">
    <source>
        <dbReference type="SAM" id="MobiDB-lite"/>
    </source>
</evidence>
<reference evidence="5" key="1">
    <citation type="submission" date="2020-10" db="EMBL/GenBank/DDBJ databases">
        <authorList>
            <person name="Gilroy R."/>
        </authorList>
    </citation>
    <scope>NUCLEOTIDE SEQUENCE</scope>
    <source>
        <strain evidence="5">B1-8020</strain>
    </source>
</reference>
<feature type="domain" description="Resolvase/invertase-type recombinase catalytic" evidence="4">
    <location>
        <begin position="1"/>
        <end position="123"/>
    </location>
</feature>
<dbReference type="Gene3D" id="3.40.50.1390">
    <property type="entry name" value="Resolvase, N-terminal catalytic domain"/>
    <property type="match status" value="1"/>
</dbReference>
<dbReference type="CDD" id="cd00338">
    <property type="entry name" value="Ser_Recombinase"/>
    <property type="match status" value="1"/>
</dbReference>
<reference evidence="5" key="2">
    <citation type="journal article" date="2021" name="PeerJ">
        <title>Extensive microbial diversity within the chicken gut microbiome revealed by metagenomics and culture.</title>
        <authorList>
            <person name="Gilroy R."/>
            <person name="Ravi A."/>
            <person name="Getino M."/>
            <person name="Pursley I."/>
            <person name="Horton D.L."/>
            <person name="Alikhan N.F."/>
            <person name="Baker D."/>
            <person name="Gharbi K."/>
            <person name="Hall N."/>
            <person name="Watson M."/>
            <person name="Adriaenssens E.M."/>
            <person name="Foster-Nyarko E."/>
            <person name="Jarju S."/>
            <person name="Secka A."/>
            <person name="Antonio M."/>
            <person name="Oren A."/>
            <person name="Chaudhuri R.R."/>
            <person name="La Ragione R."/>
            <person name="Hildebrand F."/>
            <person name="Pallen M.J."/>
        </authorList>
    </citation>
    <scope>NUCLEOTIDE SEQUENCE</scope>
    <source>
        <strain evidence="5">B1-8020</strain>
    </source>
</reference>
<protein>
    <submittedName>
        <fullName evidence="5">Recombinase family protein</fullName>
    </submittedName>
</protein>
<keyword evidence="1" id="KW-0238">DNA-binding</keyword>
<evidence type="ECO:0000259" key="4">
    <source>
        <dbReference type="PROSITE" id="PS51736"/>
    </source>
</evidence>
<feature type="compositionally biased region" description="Basic and acidic residues" evidence="3">
    <location>
        <begin position="138"/>
        <end position="160"/>
    </location>
</feature>
<dbReference type="Pfam" id="PF00239">
    <property type="entry name" value="Resolvase"/>
    <property type="match status" value="1"/>
</dbReference>
<dbReference type="InterPro" id="IPR050639">
    <property type="entry name" value="SSR_resolvase"/>
</dbReference>
<gene>
    <name evidence="5" type="ORF">IAB81_02595</name>
</gene>
<evidence type="ECO:0000313" key="6">
    <source>
        <dbReference type="Proteomes" id="UP000823604"/>
    </source>
</evidence>
<organism evidence="5 6">
    <name type="scientific">Candidatus Merdivivens pullicola</name>
    <dbReference type="NCBI Taxonomy" id="2840872"/>
    <lineage>
        <taxon>Bacteria</taxon>
        <taxon>Pseudomonadati</taxon>
        <taxon>Bacteroidota</taxon>
        <taxon>Bacteroidia</taxon>
        <taxon>Bacteroidales</taxon>
        <taxon>Muribaculaceae</taxon>
        <taxon>Muribaculaceae incertae sedis</taxon>
        <taxon>Candidatus Merdivivens</taxon>
    </lineage>
</organism>
<dbReference type="PROSITE" id="PS51736">
    <property type="entry name" value="RECOMBINASES_3"/>
    <property type="match status" value="1"/>
</dbReference>
<dbReference type="PANTHER" id="PTHR30461">
    <property type="entry name" value="DNA-INVERTASE FROM LAMBDOID PROPHAGE"/>
    <property type="match status" value="1"/>
</dbReference>
<proteinExistence type="predicted"/>
<evidence type="ECO:0000256" key="1">
    <source>
        <dbReference type="ARBA" id="ARBA00023125"/>
    </source>
</evidence>
<dbReference type="AlphaFoldDB" id="A0A9D9NGA8"/>
<comment type="caution">
    <text evidence="5">The sequence shown here is derived from an EMBL/GenBank/DDBJ whole genome shotgun (WGS) entry which is preliminary data.</text>
</comment>